<dbReference type="Proteomes" id="UP001594351">
    <property type="component" value="Unassembled WGS sequence"/>
</dbReference>
<evidence type="ECO:0000256" key="1">
    <source>
        <dbReference type="ARBA" id="ARBA00008857"/>
    </source>
</evidence>
<evidence type="ECO:0000259" key="6">
    <source>
        <dbReference type="PROSITE" id="PS51898"/>
    </source>
</evidence>
<feature type="domain" description="Tyr recombinase" evidence="6">
    <location>
        <begin position="140"/>
        <end position="331"/>
    </location>
</feature>
<dbReference type="Gene3D" id="1.10.443.10">
    <property type="entry name" value="Intergrase catalytic core"/>
    <property type="match status" value="1"/>
</dbReference>
<proteinExistence type="inferred from homology"/>
<dbReference type="Pfam" id="PF02899">
    <property type="entry name" value="Phage_int_SAM_1"/>
    <property type="match status" value="1"/>
</dbReference>
<dbReference type="SUPFAM" id="SSF56349">
    <property type="entry name" value="DNA breaking-rejoining enzymes"/>
    <property type="match status" value="1"/>
</dbReference>
<dbReference type="PROSITE" id="PS51898">
    <property type="entry name" value="TYR_RECOMBINASE"/>
    <property type="match status" value="1"/>
</dbReference>
<keyword evidence="2" id="KW-0229">DNA integration</keyword>
<dbReference type="InterPro" id="IPR004107">
    <property type="entry name" value="Integrase_SAM-like_N"/>
</dbReference>
<evidence type="ECO:0000259" key="7">
    <source>
        <dbReference type="PROSITE" id="PS51900"/>
    </source>
</evidence>
<evidence type="ECO:0000256" key="2">
    <source>
        <dbReference type="ARBA" id="ARBA00022908"/>
    </source>
</evidence>
<keyword evidence="4" id="KW-0233">DNA recombination</keyword>
<dbReference type="Pfam" id="PF00589">
    <property type="entry name" value="Phage_integrase"/>
    <property type="match status" value="1"/>
</dbReference>
<dbReference type="EMBL" id="JBHPBY010000028">
    <property type="protein sequence ID" value="MFC1849251.1"/>
    <property type="molecule type" value="Genomic_DNA"/>
</dbReference>
<comment type="similarity">
    <text evidence="1">Belongs to the 'phage' integrase family.</text>
</comment>
<gene>
    <name evidence="8" type="ORF">ACFL27_03485</name>
</gene>
<evidence type="ECO:0000256" key="4">
    <source>
        <dbReference type="ARBA" id="ARBA00023172"/>
    </source>
</evidence>
<dbReference type="PANTHER" id="PTHR30349:SF41">
    <property type="entry name" value="INTEGRASE_RECOMBINASE PROTEIN MJ0367-RELATED"/>
    <property type="match status" value="1"/>
</dbReference>
<evidence type="ECO:0000256" key="3">
    <source>
        <dbReference type="ARBA" id="ARBA00023125"/>
    </source>
</evidence>
<evidence type="ECO:0000313" key="9">
    <source>
        <dbReference type="Proteomes" id="UP001594351"/>
    </source>
</evidence>
<dbReference type="InterPro" id="IPR013762">
    <property type="entry name" value="Integrase-like_cat_sf"/>
</dbReference>
<dbReference type="Gene3D" id="1.10.150.130">
    <property type="match status" value="1"/>
</dbReference>
<feature type="domain" description="Core-binding (CB)" evidence="7">
    <location>
        <begin position="34"/>
        <end position="115"/>
    </location>
</feature>
<organism evidence="8 9">
    <name type="scientific">candidate division CSSED10-310 bacterium</name>
    <dbReference type="NCBI Taxonomy" id="2855610"/>
    <lineage>
        <taxon>Bacteria</taxon>
        <taxon>Bacteria division CSSED10-310</taxon>
    </lineage>
</organism>
<dbReference type="PROSITE" id="PS51900">
    <property type="entry name" value="CB"/>
    <property type="match status" value="1"/>
</dbReference>
<comment type="caution">
    <text evidence="8">The sequence shown here is derived from an EMBL/GenBank/DDBJ whole genome shotgun (WGS) entry which is preliminary data.</text>
</comment>
<sequence>MNQNFDFVIPKNPGAGIPIPVRIEKNVTPALIMESGEKGATRFWEFFTAQIRNKNTRIAYLTAVHQFFDWCEQHGFTMETISPIRVAHYIEQHQGSPPTVKQHLAAIRTLFDWLVTGQVIEFNPASSVRGPKYGTANNIGKTPVLTAKQTRKLLDSIETDTVLGLRDRALIGLMVFSFARVSAAVTMKVKDYFHQGEEGFFRFHEKGGKFNKVPAHYTAQVYLDEYRETAGIVEDKKGPLFRSSKSSRSPNRLSREAMTRHTAIKMVKRRAATAGCPQITCHSFRGTGITAYLKGGGTIENAAAIAGHVSTRTTQLYNRAREEISGEEIARIVI</sequence>
<accession>A0ABV6YST8</accession>
<dbReference type="InterPro" id="IPR002104">
    <property type="entry name" value="Integrase_catalytic"/>
</dbReference>
<protein>
    <submittedName>
        <fullName evidence="8">Tyrosine-type recombinase/integrase</fullName>
    </submittedName>
</protein>
<dbReference type="InterPro" id="IPR010998">
    <property type="entry name" value="Integrase_recombinase_N"/>
</dbReference>
<evidence type="ECO:0000313" key="8">
    <source>
        <dbReference type="EMBL" id="MFC1849251.1"/>
    </source>
</evidence>
<reference evidence="8 9" key="1">
    <citation type="submission" date="2024-09" db="EMBL/GenBank/DDBJ databases">
        <title>Laminarin stimulates single cell rates of sulfate reduction while oxygen inhibits transcriptomic activity in coastal marine sediment.</title>
        <authorList>
            <person name="Lindsay M."/>
            <person name="Orcutt B."/>
            <person name="Emerson D."/>
            <person name="Stepanauskas R."/>
            <person name="D'Angelo T."/>
        </authorList>
    </citation>
    <scope>NUCLEOTIDE SEQUENCE [LARGE SCALE GENOMIC DNA]</scope>
    <source>
        <strain evidence="8">SAG AM-311-K15</strain>
    </source>
</reference>
<dbReference type="InterPro" id="IPR050090">
    <property type="entry name" value="Tyrosine_recombinase_XerCD"/>
</dbReference>
<name>A0ABV6YST8_UNCC1</name>
<evidence type="ECO:0000256" key="5">
    <source>
        <dbReference type="PROSITE-ProRule" id="PRU01248"/>
    </source>
</evidence>
<dbReference type="InterPro" id="IPR044068">
    <property type="entry name" value="CB"/>
</dbReference>
<keyword evidence="9" id="KW-1185">Reference proteome</keyword>
<keyword evidence="3 5" id="KW-0238">DNA-binding</keyword>
<dbReference type="InterPro" id="IPR011010">
    <property type="entry name" value="DNA_brk_join_enz"/>
</dbReference>
<dbReference type="PANTHER" id="PTHR30349">
    <property type="entry name" value="PHAGE INTEGRASE-RELATED"/>
    <property type="match status" value="1"/>
</dbReference>